<feature type="region of interest" description="Disordered" evidence="1">
    <location>
        <begin position="1"/>
        <end position="20"/>
    </location>
</feature>
<dbReference type="EMBL" id="JAAXOT010000001">
    <property type="protein sequence ID" value="NKY54753.1"/>
    <property type="molecule type" value="Genomic_DNA"/>
</dbReference>
<name>A0A846Y6C2_9NOCA</name>
<dbReference type="RefSeq" id="WP_157116173.1">
    <property type="nucleotide sequence ID" value="NZ_JAAXOT010000001.1"/>
</dbReference>
<evidence type="ECO:0000313" key="3">
    <source>
        <dbReference type="Proteomes" id="UP000570678"/>
    </source>
</evidence>
<evidence type="ECO:0000313" key="2">
    <source>
        <dbReference type="EMBL" id="NKY54753.1"/>
    </source>
</evidence>
<dbReference type="AlphaFoldDB" id="A0A846Y6C2"/>
<comment type="caution">
    <text evidence="2">The sequence shown here is derived from an EMBL/GenBank/DDBJ whole genome shotgun (WGS) entry which is preliminary data.</text>
</comment>
<sequence>MTAYPGHGIGLSPRDGSELAGVVLDPVPEAGSELAEEFLGERGPAQ</sequence>
<proteinExistence type="predicted"/>
<accession>A0A846Y6C2</accession>
<gene>
    <name evidence="2" type="ORF">HGA15_00965</name>
</gene>
<reference evidence="2 3" key="1">
    <citation type="submission" date="2020-04" db="EMBL/GenBank/DDBJ databases">
        <title>MicrobeNet Type strains.</title>
        <authorList>
            <person name="Nicholson A.C."/>
        </authorList>
    </citation>
    <scope>NUCLEOTIDE SEQUENCE [LARGE SCALE GENOMIC DNA]</scope>
    <source>
        <strain evidence="2 3">JCM 3332</strain>
    </source>
</reference>
<keyword evidence="3" id="KW-1185">Reference proteome</keyword>
<protein>
    <submittedName>
        <fullName evidence="2">Uncharacterized protein</fullName>
    </submittedName>
</protein>
<evidence type="ECO:0000256" key="1">
    <source>
        <dbReference type="SAM" id="MobiDB-lite"/>
    </source>
</evidence>
<organism evidence="2 3">
    <name type="scientific">Nocardia flavorosea</name>
    <dbReference type="NCBI Taxonomy" id="53429"/>
    <lineage>
        <taxon>Bacteria</taxon>
        <taxon>Bacillati</taxon>
        <taxon>Actinomycetota</taxon>
        <taxon>Actinomycetes</taxon>
        <taxon>Mycobacteriales</taxon>
        <taxon>Nocardiaceae</taxon>
        <taxon>Nocardia</taxon>
    </lineage>
</organism>
<dbReference type="Proteomes" id="UP000570678">
    <property type="component" value="Unassembled WGS sequence"/>
</dbReference>